<name>A0A067S5M0_GALM3</name>
<gene>
    <name evidence="1" type="ORF">GALMADRAFT_1209671</name>
</gene>
<sequence length="164" mass="18328">MKTTRITKDECNHRYSSRLVFAASSWAGRVGLSHRLQSHHRHKLPLHVEVQRRHHAKNPCRPGLDATGNVRLWNTDMTKSLRINVGASRTKEVKMQAVVLTEVSAAAGDFGNPSAGLPTVNHAAVYYYQDSGVSWTSPWRVETIEVSVDPDTGRESRDSGWVRA</sequence>
<keyword evidence="2" id="KW-1185">Reference proteome</keyword>
<organism evidence="1 2">
    <name type="scientific">Galerina marginata (strain CBS 339.88)</name>
    <dbReference type="NCBI Taxonomy" id="685588"/>
    <lineage>
        <taxon>Eukaryota</taxon>
        <taxon>Fungi</taxon>
        <taxon>Dikarya</taxon>
        <taxon>Basidiomycota</taxon>
        <taxon>Agaricomycotina</taxon>
        <taxon>Agaricomycetes</taxon>
        <taxon>Agaricomycetidae</taxon>
        <taxon>Agaricales</taxon>
        <taxon>Agaricineae</taxon>
        <taxon>Strophariaceae</taxon>
        <taxon>Galerina</taxon>
    </lineage>
</organism>
<evidence type="ECO:0000313" key="1">
    <source>
        <dbReference type="EMBL" id="KDR66135.1"/>
    </source>
</evidence>
<protein>
    <submittedName>
        <fullName evidence="1">Uncharacterized protein</fullName>
    </submittedName>
</protein>
<dbReference type="EMBL" id="KL142427">
    <property type="protein sequence ID" value="KDR66135.1"/>
    <property type="molecule type" value="Genomic_DNA"/>
</dbReference>
<reference evidence="2" key="1">
    <citation type="journal article" date="2014" name="Proc. Natl. Acad. Sci. U.S.A.">
        <title>Extensive sampling of basidiomycete genomes demonstrates inadequacy of the white-rot/brown-rot paradigm for wood decay fungi.</title>
        <authorList>
            <person name="Riley R."/>
            <person name="Salamov A.A."/>
            <person name="Brown D.W."/>
            <person name="Nagy L.G."/>
            <person name="Floudas D."/>
            <person name="Held B.W."/>
            <person name="Levasseur A."/>
            <person name="Lombard V."/>
            <person name="Morin E."/>
            <person name="Otillar R."/>
            <person name="Lindquist E.A."/>
            <person name="Sun H."/>
            <person name="LaButti K.M."/>
            <person name="Schmutz J."/>
            <person name="Jabbour D."/>
            <person name="Luo H."/>
            <person name="Baker S.E."/>
            <person name="Pisabarro A.G."/>
            <person name="Walton J.D."/>
            <person name="Blanchette R.A."/>
            <person name="Henrissat B."/>
            <person name="Martin F."/>
            <person name="Cullen D."/>
            <person name="Hibbett D.S."/>
            <person name="Grigoriev I.V."/>
        </authorList>
    </citation>
    <scope>NUCLEOTIDE SEQUENCE [LARGE SCALE GENOMIC DNA]</scope>
    <source>
        <strain evidence="2">CBS 339.88</strain>
    </source>
</reference>
<evidence type="ECO:0000313" key="2">
    <source>
        <dbReference type="Proteomes" id="UP000027222"/>
    </source>
</evidence>
<accession>A0A067S5M0</accession>
<dbReference type="Proteomes" id="UP000027222">
    <property type="component" value="Unassembled WGS sequence"/>
</dbReference>
<dbReference type="AlphaFoldDB" id="A0A067S5M0"/>
<dbReference type="HOGENOM" id="CLU_1619153_0_0_1"/>
<proteinExistence type="predicted"/>